<keyword evidence="1" id="KW-0732">Signal</keyword>
<evidence type="ECO:0000313" key="2">
    <source>
        <dbReference type="EMBL" id="KAG4415045.1"/>
    </source>
</evidence>
<sequence length="335" mass="36522">MMLFIHSIGLIAAISQFFALPGGVHESNHGMGSCPPFKGTFTVKQYQLYPENADFDFKSCLLYIGNLFNSSFGIYDPYEDKIVDIIEFSGFSHNPECHIGGLGIDKRTGQLSIVVDAAAAFQTTPPDVSGTNLIMLWDPTTRELLYKVNLTDTTHGKYGGFQDVEQDPMETSTSLGRFLEPIDTNRTGLGGAAVNDWKLLSNDNDGGRLLSFDMRSSKGTPKVVPLTPNHTFTFSDAIYLPPGYHGTVLLVAEDGPGITVLRSESGKWNTAEYLGTVPKNLPDSTFATAAVQVGDAIYMVVVPFGDPIVEGTLSGNRTAFTFYDITEEVEIFLEI</sequence>
<feature type="chain" id="PRO_5034866589" evidence="1">
    <location>
        <begin position="20"/>
        <end position="335"/>
    </location>
</feature>
<protein>
    <submittedName>
        <fullName evidence="2">Uncharacterized protein</fullName>
    </submittedName>
</protein>
<keyword evidence="3" id="KW-1185">Reference proteome</keyword>
<name>A0A8H7W2S9_9HELO</name>
<organism evidence="2 3">
    <name type="scientific">Cadophora malorum</name>
    <dbReference type="NCBI Taxonomy" id="108018"/>
    <lineage>
        <taxon>Eukaryota</taxon>
        <taxon>Fungi</taxon>
        <taxon>Dikarya</taxon>
        <taxon>Ascomycota</taxon>
        <taxon>Pezizomycotina</taxon>
        <taxon>Leotiomycetes</taxon>
        <taxon>Helotiales</taxon>
        <taxon>Ploettnerulaceae</taxon>
        <taxon>Cadophora</taxon>
    </lineage>
</organism>
<dbReference type="SUPFAM" id="SSF101898">
    <property type="entry name" value="NHL repeat"/>
    <property type="match status" value="1"/>
</dbReference>
<comment type="caution">
    <text evidence="2">The sequence shown here is derived from an EMBL/GenBank/DDBJ whole genome shotgun (WGS) entry which is preliminary data.</text>
</comment>
<evidence type="ECO:0000313" key="3">
    <source>
        <dbReference type="Proteomes" id="UP000664132"/>
    </source>
</evidence>
<dbReference type="OrthoDB" id="4434395at2759"/>
<evidence type="ECO:0000256" key="1">
    <source>
        <dbReference type="SAM" id="SignalP"/>
    </source>
</evidence>
<dbReference type="Proteomes" id="UP000664132">
    <property type="component" value="Unassembled WGS sequence"/>
</dbReference>
<dbReference type="EMBL" id="JAFJYH010000238">
    <property type="protein sequence ID" value="KAG4415045.1"/>
    <property type="molecule type" value="Genomic_DNA"/>
</dbReference>
<proteinExistence type="predicted"/>
<dbReference type="InterPro" id="IPR054550">
    <property type="entry name" value="Mala_s_1-like"/>
</dbReference>
<gene>
    <name evidence="2" type="ORF">IFR04_011817</name>
</gene>
<accession>A0A8H7W2S9</accession>
<feature type="signal peptide" evidence="1">
    <location>
        <begin position="1"/>
        <end position="19"/>
    </location>
</feature>
<dbReference type="CDD" id="cd12811">
    <property type="entry name" value="MALA"/>
    <property type="match status" value="1"/>
</dbReference>
<dbReference type="AlphaFoldDB" id="A0A8H7W2S9"/>
<reference evidence="2" key="1">
    <citation type="submission" date="2021-02" db="EMBL/GenBank/DDBJ databases">
        <title>Genome sequence Cadophora malorum strain M34.</title>
        <authorList>
            <person name="Stefanovic E."/>
            <person name="Vu D."/>
            <person name="Scully C."/>
            <person name="Dijksterhuis J."/>
            <person name="Roader J."/>
            <person name="Houbraken J."/>
        </authorList>
    </citation>
    <scope>NUCLEOTIDE SEQUENCE</scope>
    <source>
        <strain evidence="2">M34</strain>
    </source>
</reference>